<keyword evidence="2" id="KW-1185">Reference proteome</keyword>
<dbReference type="AlphaFoldDB" id="K6ZV14"/>
<comment type="caution">
    <text evidence="1">The sequence shown here is derived from an EMBL/GenBank/DDBJ whole genome shotgun (WGS) entry which is preliminary data.</text>
</comment>
<dbReference type="EMBL" id="BAEQ01000007">
    <property type="protein sequence ID" value="GAC27175.1"/>
    <property type="molecule type" value="Genomic_DNA"/>
</dbReference>
<name>K6ZV14_9ALTE</name>
<evidence type="ECO:0000313" key="1">
    <source>
        <dbReference type="EMBL" id="GAC27175.1"/>
    </source>
</evidence>
<reference evidence="2" key="1">
    <citation type="journal article" date="2014" name="Environ. Microbiol.">
        <title>Comparative genomics of the marine bacterial genus Glaciecola reveals the high degree of genomic diversity and genomic characteristic for cold adaptation.</title>
        <authorList>
            <person name="Qin Q.L."/>
            <person name="Xie B.B."/>
            <person name="Yu Y."/>
            <person name="Shu Y.L."/>
            <person name="Rong J.C."/>
            <person name="Zhang Y.J."/>
            <person name="Zhao D.L."/>
            <person name="Chen X.L."/>
            <person name="Zhang X.Y."/>
            <person name="Chen B."/>
            <person name="Zhou B.C."/>
            <person name="Zhang Y.Z."/>
        </authorList>
    </citation>
    <scope>NUCLEOTIDE SEQUENCE [LARGE SCALE GENOMIC DNA]</scope>
    <source>
        <strain evidence="2">ACAM 615</strain>
    </source>
</reference>
<gene>
    <name evidence="1" type="ORF">GPAL_0294</name>
</gene>
<organism evidence="1 2">
    <name type="scientific">Brumicola pallidula DSM 14239 = ACAM 615</name>
    <dbReference type="NCBI Taxonomy" id="1121922"/>
    <lineage>
        <taxon>Bacteria</taxon>
        <taxon>Pseudomonadati</taxon>
        <taxon>Pseudomonadota</taxon>
        <taxon>Gammaproteobacteria</taxon>
        <taxon>Alteromonadales</taxon>
        <taxon>Alteromonadaceae</taxon>
        <taxon>Brumicola</taxon>
    </lineage>
</organism>
<protein>
    <submittedName>
        <fullName evidence="1">Uncharacterized protein</fullName>
    </submittedName>
</protein>
<sequence>MYWLSRKGLSTNVEFPLAKKCFFSMLAANNCRPYNQKQ</sequence>
<dbReference type="Proteomes" id="UP000006251">
    <property type="component" value="Unassembled WGS sequence"/>
</dbReference>
<evidence type="ECO:0000313" key="2">
    <source>
        <dbReference type="Proteomes" id="UP000006251"/>
    </source>
</evidence>
<proteinExistence type="predicted"/>
<accession>K6ZV14</accession>